<sequence length="222" mass="25538">MPFELSVVTKEELHDVVEMLFYAYEESSAFVNAVYPHKITKDGIEGLDMVVARLQYLIDIDPSVRWFKVTDSTTGEIVSASQWNVYDKEKPPEMMLDGPPGSWATDEDKKYALEMFESFIMPRDTRFRQLDLPIICLNIMGTAKKYQHKGAATLQVKKFTALADELNAAITTESTTAARWLYEENGFVLSKEPGHWTIEAKSPEFADRPKEYLFFMERPRTK</sequence>
<evidence type="ECO:0000313" key="1">
    <source>
        <dbReference type="EMBL" id="PVH95436.1"/>
    </source>
</evidence>
<dbReference type="InterPro" id="IPR016181">
    <property type="entry name" value="Acyl_CoA_acyltransferase"/>
</dbReference>
<dbReference type="SUPFAM" id="SSF55729">
    <property type="entry name" value="Acyl-CoA N-acyltransferases (Nat)"/>
    <property type="match status" value="1"/>
</dbReference>
<proteinExistence type="predicted"/>
<dbReference type="Proteomes" id="UP000244855">
    <property type="component" value="Unassembled WGS sequence"/>
</dbReference>
<dbReference type="InterPro" id="IPR052523">
    <property type="entry name" value="Trichothecene_AcTrans"/>
</dbReference>
<gene>
    <name evidence="1" type="ORF">DM02DRAFT_617896</name>
</gene>
<dbReference type="Gene3D" id="3.40.630.30">
    <property type="match status" value="1"/>
</dbReference>
<protein>
    <recommendedName>
        <fullName evidence="3">N-acetyltransferase domain-containing protein</fullName>
    </recommendedName>
</protein>
<dbReference type="AlphaFoldDB" id="A0A2V1DBD3"/>
<evidence type="ECO:0000313" key="2">
    <source>
        <dbReference type="Proteomes" id="UP000244855"/>
    </source>
</evidence>
<accession>A0A2V1DBD3</accession>
<organism evidence="1 2">
    <name type="scientific">Periconia macrospinosa</name>
    <dbReference type="NCBI Taxonomy" id="97972"/>
    <lineage>
        <taxon>Eukaryota</taxon>
        <taxon>Fungi</taxon>
        <taxon>Dikarya</taxon>
        <taxon>Ascomycota</taxon>
        <taxon>Pezizomycotina</taxon>
        <taxon>Dothideomycetes</taxon>
        <taxon>Pleosporomycetidae</taxon>
        <taxon>Pleosporales</taxon>
        <taxon>Massarineae</taxon>
        <taxon>Periconiaceae</taxon>
        <taxon>Periconia</taxon>
    </lineage>
</organism>
<name>A0A2V1DBD3_9PLEO</name>
<keyword evidence="2" id="KW-1185">Reference proteome</keyword>
<dbReference type="EMBL" id="KZ805496">
    <property type="protein sequence ID" value="PVH95436.1"/>
    <property type="molecule type" value="Genomic_DNA"/>
</dbReference>
<dbReference type="PANTHER" id="PTHR42791">
    <property type="entry name" value="GNAT FAMILY ACETYLTRANSFERASE"/>
    <property type="match status" value="1"/>
</dbReference>
<evidence type="ECO:0008006" key="3">
    <source>
        <dbReference type="Google" id="ProtNLM"/>
    </source>
</evidence>
<dbReference type="OrthoDB" id="4738875at2759"/>
<dbReference type="PANTHER" id="PTHR42791:SF14">
    <property type="entry name" value="N-ACETYLTRANSFERASE DOMAIN-CONTAINING PROTEIN"/>
    <property type="match status" value="1"/>
</dbReference>
<reference evidence="1 2" key="1">
    <citation type="journal article" date="2018" name="Sci. Rep.">
        <title>Comparative genomics provides insights into the lifestyle and reveals functional heterogeneity of dark septate endophytic fungi.</title>
        <authorList>
            <person name="Knapp D.G."/>
            <person name="Nemeth J.B."/>
            <person name="Barry K."/>
            <person name="Hainaut M."/>
            <person name="Henrissat B."/>
            <person name="Johnson J."/>
            <person name="Kuo A."/>
            <person name="Lim J.H.P."/>
            <person name="Lipzen A."/>
            <person name="Nolan M."/>
            <person name="Ohm R.A."/>
            <person name="Tamas L."/>
            <person name="Grigoriev I.V."/>
            <person name="Spatafora J.W."/>
            <person name="Nagy L.G."/>
            <person name="Kovacs G.M."/>
        </authorList>
    </citation>
    <scope>NUCLEOTIDE SEQUENCE [LARGE SCALE GENOMIC DNA]</scope>
    <source>
        <strain evidence="1 2">DSE2036</strain>
    </source>
</reference>
<dbReference type="STRING" id="97972.A0A2V1DBD3"/>